<dbReference type="GO" id="GO:0006777">
    <property type="term" value="P:Mo-molybdopterin cofactor biosynthetic process"/>
    <property type="evidence" value="ECO:0007669"/>
    <property type="project" value="UniProtKB-UniRule"/>
</dbReference>
<keyword evidence="5 6" id="KW-0501">Molybdenum cofactor biosynthesis</keyword>
<dbReference type="GeneID" id="101564912"/>
<comment type="subunit">
    <text evidence="6">Heterotetramer; composed of 2 small (MOCS2A) and 2 large (MOCS2B) subunits.</text>
</comment>
<reference evidence="8" key="1">
    <citation type="submission" date="2025-08" db="UniProtKB">
        <authorList>
            <consortium name="RefSeq"/>
        </authorList>
    </citation>
    <scope>IDENTIFICATION</scope>
</reference>
<evidence type="ECO:0000256" key="1">
    <source>
        <dbReference type="ARBA" id="ARBA00005046"/>
    </source>
</evidence>
<dbReference type="NCBIfam" id="TIGR01682">
    <property type="entry name" value="moaD"/>
    <property type="match status" value="1"/>
</dbReference>
<comment type="pathway">
    <text evidence="1 6">Cofactor biosynthesis; molybdopterin biosynthesis.</text>
</comment>
<dbReference type="InterPro" id="IPR012675">
    <property type="entry name" value="Beta-grasp_dom_sf"/>
</dbReference>
<comment type="PTM">
    <text evidence="6">C-terminal thiocarboxylation occurs in 2 steps, it is first acyl-adenylated (-COAMP) via the hesA/moeB/thiF part of MOCS3, then thiocarboxylated (-COSH) via the rhodanese domain of MOCS3.</text>
</comment>
<evidence type="ECO:0000313" key="8">
    <source>
        <dbReference type="RefSeq" id="XP_012372609.1"/>
    </source>
</evidence>
<dbReference type="SUPFAM" id="SSF54285">
    <property type="entry name" value="MoaD/ThiS"/>
    <property type="match status" value="1"/>
</dbReference>
<dbReference type="Pfam" id="PF02597">
    <property type="entry name" value="ThiS"/>
    <property type="match status" value="1"/>
</dbReference>
<name>A0A6P3VDA4_OCTDE</name>
<gene>
    <name evidence="8" type="primary">LOC101564912</name>
    <name evidence="6" type="synonym">MOCS2</name>
</gene>
<dbReference type="FunFam" id="3.10.20.30:FF:000010">
    <property type="entry name" value="Molybdopterin synthase sulfur carrier subunit"/>
    <property type="match status" value="1"/>
</dbReference>
<dbReference type="CDD" id="cd00754">
    <property type="entry name" value="Ubl_MoaD"/>
    <property type="match status" value="1"/>
</dbReference>
<comment type="function">
    <text evidence="6">Acts as a sulfur carrier required for molybdopterin biosynthesis. Component of the molybdopterin synthase complex that catalyzes the conversion of precursor Z into molybdopterin by mediating the incorporation of 2 sulfur atoms into precursor Z to generate a dithiolene group. In the complex, serves as sulfur donor by being thiocarboxylated (-COSH) at its C-terminus by MOCS3. After interaction with MOCS2B, the sulfur is then transferred to precursor Z to form molybdopterin.</text>
</comment>
<feature type="modified residue" description="Glycyl adenylate; alternate" evidence="6">
    <location>
        <position position="88"/>
    </location>
</feature>
<dbReference type="PANTHER" id="PTHR33359:SF1">
    <property type="entry name" value="MOLYBDOPTERIN SYNTHASE SULFUR CARRIER SUBUNIT"/>
    <property type="match status" value="1"/>
</dbReference>
<dbReference type="HAMAP" id="MF_03051">
    <property type="entry name" value="MOCS2A"/>
    <property type="match status" value="1"/>
</dbReference>
<keyword evidence="4 6" id="KW-0547">Nucleotide-binding</keyword>
<proteinExistence type="inferred from homology"/>
<keyword evidence="3 6" id="KW-0597">Phosphoprotein</keyword>
<dbReference type="AlphaFoldDB" id="A0A6P3VDA4"/>
<keyword evidence="7" id="KW-1185">Reference proteome</keyword>
<evidence type="ECO:0000256" key="6">
    <source>
        <dbReference type="HAMAP-Rule" id="MF_03051"/>
    </source>
</evidence>
<dbReference type="Proteomes" id="UP000515203">
    <property type="component" value="Unplaced"/>
</dbReference>
<dbReference type="GO" id="GO:0030366">
    <property type="term" value="F:molybdopterin synthase activity"/>
    <property type="evidence" value="ECO:0007669"/>
    <property type="project" value="UniProtKB-UniRule"/>
</dbReference>
<dbReference type="Gene3D" id="3.10.20.30">
    <property type="match status" value="1"/>
</dbReference>
<dbReference type="GO" id="GO:1990133">
    <property type="term" value="C:molybdopterin adenylyltransferase complex"/>
    <property type="evidence" value="ECO:0007669"/>
    <property type="project" value="TreeGrafter"/>
</dbReference>
<evidence type="ECO:0000256" key="2">
    <source>
        <dbReference type="ARBA" id="ARBA00022490"/>
    </source>
</evidence>
<evidence type="ECO:0000313" key="7">
    <source>
        <dbReference type="Proteomes" id="UP000515203"/>
    </source>
</evidence>
<comment type="miscellaneous">
    <text evidence="6">This protein is produced by a bicistronic gene which also produces the large subunit (MOCS2B) from an overlapping reading frame.</text>
</comment>
<dbReference type="InterPro" id="IPR016155">
    <property type="entry name" value="Mopterin_synth/thiamin_S_b"/>
</dbReference>
<accession>A0A6P3VDA4</accession>
<dbReference type="OMA" id="HVLFFAK"/>
<dbReference type="PANTHER" id="PTHR33359">
    <property type="entry name" value="MOLYBDOPTERIN SYNTHASE SULFUR CARRIER SUBUNIT"/>
    <property type="match status" value="1"/>
</dbReference>
<comment type="subcellular location">
    <subcellularLocation>
        <location evidence="6">Cytoplasm</location>
        <location evidence="6">Cytosol</location>
    </subcellularLocation>
</comment>
<evidence type="ECO:0000256" key="5">
    <source>
        <dbReference type="ARBA" id="ARBA00023150"/>
    </source>
</evidence>
<sequence length="88" mass="9849">MVPHCQVEVLYFAKNAEIAGVRSETISVPQEIKVLQLWNELETRHPGLADIKNQVIFAIRQEYVERGDQLLQLQPGNELAITPPISGG</sequence>
<dbReference type="InParanoid" id="A0A6P3VDA4"/>
<evidence type="ECO:0000256" key="3">
    <source>
        <dbReference type="ARBA" id="ARBA00022553"/>
    </source>
</evidence>
<keyword evidence="2 6" id="KW-0963">Cytoplasm</keyword>
<dbReference type="GO" id="GO:0000166">
    <property type="term" value="F:nucleotide binding"/>
    <property type="evidence" value="ECO:0007669"/>
    <property type="project" value="UniProtKB-KW"/>
</dbReference>
<dbReference type="InterPro" id="IPR044672">
    <property type="entry name" value="MOCS2A"/>
</dbReference>
<dbReference type="GO" id="GO:1990140">
    <property type="term" value="C:molybdopterin synthase complex"/>
    <property type="evidence" value="ECO:0007669"/>
    <property type="project" value="UniProtKB-UniRule"/>
</dbReference>
<dbReference type="RefSeq" id="XP_012372609.1">
    <property type="nucleotide sequence ID" value="XM_012517155.2"/>
</dbReference>
<dbReference type="InterPro" id="IPR003749">
    <property type="entry name" value="ThiS/MoaD-like"/>
</dbReference>
<comment type="similarity">
    <text evidence="6">Belongs to the MoaD family. MOCS2A subfamily.</text>
</comment>
<dbReference type="OrthoDB" id="5531344at2759"/>
<evidence type="ECO:0000256" key="4">
    <source>
        <dbReference type="ARBA" id="ARBA00022741"/>
    </source>
</evidence>
<organism evidence="7 8">
    <name type="scientific">Octodon degus</name>
    <name type="common">Degu</name>
    <name type="synonym">Sciurus degus</name>
    <dbReference type="NCBI Taxonomy" id="10160"/>
    <lineage>
        <taxon>Eukaryota</taxon>
        <taxon>Metazoa</taxon>
        <taxon>Chordata</taxon>
        <taxon>Craniata</taxon>
        <taxon>Vertebrata</taxon>
        <taxon>Euteleostomi</taxon>
        <taxon>Mammalia</taxon>
        <taxon>Eutheria</taxon>
        <taxon>Euarchontoglires</taxon>
        <taxon>Glires</taxon>
        <taxon>Rodentia</taxon>
        <taxon>Hystricomorpha</taxon>
        <taxon>Octodontidae</taxon>
        <taxon>Octodon</taxon>
    </lineage>
</organism>
<dbReference type="InterPro" id="IPR028887">
    <property type="entry name" value="MOCS2A_euk"/>
</dbReference>
<feature type="modified residue" description="1-thioglycine; alternate" evidence="6">
    <location>
        <position position="88"/>
    </location>
</feature>
<dbReference type="UniPathway" id="UPA00344"/>
<protein>
    <recommendedName>
        <fullName evidence="6">Molybdopterin synthase sulfur carrier subunit</fullName>
    </recommendedName>
    <alternativeName>
        <fullName evidence="6">Molybdenum cofactor synthesis protein 2 small subunit</fullName>
    </alternativeName>
    <alternativeName>
        <fullName evidence="6">Molybdenum cofactor synthesis protein 2A</fullName>
        <shortName evidence="6">MOCS2A</shortName>
    </alternativeName>
    <alternativeName>
        <fullName evidence="6">Sulfur carrier protein MOCS2A</fullName>
    </alternativeName>
</protein>